<evidence type="ECO:0000313" key="3">
    <source>
        <dbReference type="EMBL" id="KAE8706763.1"/>
    </source>
</evidence>
<accession>A0A6A3ASL4</accession>
<keyword evidence="2" id="KW-1133">Transmembrane helix</keyword>
<gene>
    <name evidence="3" type="ORF">F3Y22_tig00110388pilonHSYRG00213</name>
</gene>
<reference evidence="3" key="1">
    <citation type="submission" date="2019-09" db="EMBL/GenBank/DDBJ databases">
        <title>Draft genome information of white flower Hibiscus syriacus.</title>
        <authorList>
            <person name="Kim Y.-M."/>
        </authorList>
    </citation>
    <scope>NUCLEOTIDE SEQUENCE [LARGE SCALE GENOMIC DNA]</scope>
    <source>
        <strain evidence="3">YM2019G1</strain>
    </source>
</reference>
<keyword evidence="2" id="KW-0472">Membrane</keyword>
<proteinExistence type="predicted"/>
<organism evidence="3 4">
    <name type="scientific">Hibiscus syriacus</name>
    <name type="common">Rose of Sharon</name>
    <dbReference type="NCBI Taxonomy" id="106335"/>
    <lineage>
        <taxon>Eukaryota</taxon>
        <taxon>Viridiplantae</taxon>
        <taxon>Streptophyta</taxon>
        <taxon>Embryophyta</taxon>
        <taxon>Tracheophyta</taxon>
        <taxon>Spermatophyta</taxon>
        <taxon>Magnoliopsida</taxon>
        <taxon>eudicotyledons</taxon>
        <taxon>Gunneridae</taxon>
        <taxon>Pentapetalae</taxon>
        <taxon>rosids</taxon>
        <taxon>malvids</taxon>
        <taxon>Malvales</taxon>
        <taxon>Malvaceae</taxon>
        <taxon>Malvoideae</taxon>
        <taxon>Hibiscus</taxon>
    </lineage>
</organism>
<name>A0A6A3ASL4_HIBSY</name>
<dbReference type="EMBL" id="VEPZ02000967">
    <property type="protein sequence ID" value="KAE8706763.1"/>
    <property type="molecule type" value="Genomic_DNA"/>
</dbReference>
<dbReference type="OrthoDB" id="1939306at2759"/>
<evidence type="ECO:0000256" key="1">
    <source>
        <dbReference type="SAM" id="Coils"/>
    </source>
</evidence>
<comment type="caution">
    <text evidence="3">The sequence shown here is derived from an EMBL/GenBank/DDBJ whole genome shotgun (WGS) entry which is preliminary data.</text>
</comment>
<feature type="transmembrane region" description="Helical" evidence="2">
    <location>
        <begin position="268"/>
        <end position="288"/>
    </location>
</feature>
<evidence type="ECO:0000256" key="2">
    <source>
        <dbReference type="SAM" id="Phobius"/>
    </source>
</evidence>
<keyword evidence="4" id="KW-1185">Reference proteome</keyword>
<keyword evidence="1" id="KW-0175">Coiled coil</keyword>
<sequence>MEDPTVINGEVEDQTVDNFYDADETKLTLLNTKIKRLESQKLDLSNENNDLKERIEKITLEFDRLRNQEAEMRKEMDQWEEDKRVLESVTARSASLETEVARLQHDLITSLSEVDEANKELIRLKGDLEEKGALIERLDREITELKREKVEGEQRERELERKLGVLEVGETEERSKRVRTEEEMRDKVNELMNKVMELEAELGRTRVELETTKEEKRESEEKATRLQMKLLELKEKVEKKTSEGINGKSREIAWTAGSNGKGPSVTPIVAAGTAGAIVVATAAVYLCCRKRS</sequence>
<dbReference type="Proteomes" id="UP000436088">
    <property type="component" value="Unassembled WGS sequence"/>
</dbReference>
<dbReference type="AlphaFoldDB" id="A0A6A3ASL4"/>
<protein>
    <submittedName>
        <fullName evidence="3">Phy rapidly regulated 1</fullName>
    </submittedName>
</protein>
<keyword evidence="2" id="KW-0812">Transmembrane</keyword>
<feature type="coiled-coil region" evidence="1">
    <location>
        <begin position="20"/>
        <end position="243"/>
    </location>
</feature>
<evidence type="ECO:0000313" key="4">
    <source>
        <dbReference type="Proteomes" id="UP000436088"/>
    </source>
</evidence>